<accession>A0ABW4K8Y6</accession>
<evidence type="ECO:0000256" key="4">
    <source>
        <dbReference type="SAM" id="Phobius"/>
    </source>
</evidence>
<keyword evidence="4" id="KW-0812">Transmembrane</keyword>
<evidence type="ECO:0000256" key="3">
    <source>
        <dbReference type="SAM" id="MobiDB-lite"/>
    </source>
</evidence>
<dbReference type="InterPro" id="IPR000160">
    <property type="entry name" value="GGDEF_dom"/>
</dbReference>
<dbReference type="SMART" id="SM00267">
    <property type="entry name" value="GGDEF"/>
    <property type="match status" value="1"/>
</dbReference>
<dbReference type="Pfam" id="PF00990">
    <property type="entry name" value="GGDEF"/>
    <property type="match status" value="1"/>
</dbReference>
<keyword evidence="4" id="KW-0472">Membrane</keyword>
<name>A0ABW4K8Y6_9HYPH</name>
<dbReference type="PANTHER" id="PTHR45138">
    <property type="entry name" value="REGULATORY COMPONENTS OF SENSORY TRANSDUCTION SYSTEM"/>
    <property type="match status" value="1"/>
</dbReference>
<dbReference type="Proteomes" id="UP001597308">
    <property type="component" value="Unassembled WGS sequence"/>
</dbReference>
<dbReference type="GO" id="GO:0052621">
    <property type="term" value="F:diguanylate cyclase activity"/>
    <property type="evidence" value="ECO:0007669"/>
    <property type="project" value="UniProtKB-EC"/>
</dbReference>
<evidence type="ECO:0000256" key="2">
    <source>
        <dbReference type="ARBA" id="ARBA00034247"/>
    </source>
</evidence>
<keyword evidence="6" id="KW-0808">Transferase</keyword>
<feature type="domain" description="GGDEF" evidence="5">
    <location>
        <begin position="360"/>
        <end position="494"/>
    </location>
</feature>
<feature type="transmembrane region" description="Helical" evidence="4">
    <location>
        <begin position="225"/>
        <end position="247"/>
    </location>
</feature>
<dbReference type="EC" id="2.7.7.65" evidence="1"/>
<gene>
    <name evidence="6" type="ORF">ACFSCV_13165</name>
</gene>
<protein>
    <recommendedName>
        <fullName evidence="1">diguanylate cyclase</fullName>
        <ecNumber evidence="1">2.7.7.65</ecNumber>
    </recommendedName>
</protein>
<feature type="transmembrane region" description="Helical" evidence="4">
    <location>
        <begin position="118"/>
        <end position="139"/>
    </location>
</feature>
<keyword evidence="6" id="KW-0548">Nucleotidyltransferase</keyword>
<feature type="transmembrane region" description="Helical" evidence="4">
    <location>
        <begin position="151"/>
        <end position="173"/>
    </location>
</feature>
<dbReference type="InterPro" id="IPR043128">
    <property type="entry name" value="Rev_trsase/Diguanyl_cyclase"/>
</dbReference>
<reference evidence="7" key="1">
    <citation type="journal article" date="2019" name="Int. J. Syst. Evol. Microbiol.">
        <title>The Global Catalogue of Microorganisms (GCM) 10K type strain sequencing project: providing services to taxonomists for standard genome sequencing and annotation.</title>
        <authorList>
            <consortium name="The Broad Institute Genomics Platform"/>
            <consortium name="The Broad Institute Genome Sequencing Center for Infectious Disease"/>
            <person name="Wu L."/>
            <person name="Ma J."/>
        </authorList>
    </citation>
    <scope>NUCLEOTIDE SEQUENCE [LARGE SCALE GENOMIC DNA]</scope>
    <source>
        <strain evidence="7">KCTC 23707</strain>
    </source>
</reference>
<dbReference type="SUPFAM" id="SSF55073">
    <property type="entry name" value="Nucleotide cyclase"/>
    <property type="match status" value="1"/>
</dbReference>
<feature type="transmembrane region" description="Helical" evidence="4">
    <location>
        <begin position="298"/>
        <end position="319"/>
    </location>
</feature>
<dbReference type="InterPro" id="IPR029787">
    <property type="entry name" value="Nucleotide_cyclase"/>
</dbReference>
<dbReference type="RefSeq" id="WP_378800043.1">
    <property type="nucleotide sequence ID" value="NZ_JBHUER010000010.1"/>
</dbReference>
<dbReference type="PANTHER" id="PTHR45138:SF9">
    <property type="entry name" value="DIGUANYLATE CYCLASE DGCM-RELATED"/>
    <property type="match status" value="1"/>
</dbReference>
<organism evidence="6 7">
    <name type="scientific">Methylopila henanensis</name>
    <dbReference type="NCBI Taxonomy" id="873516"/>
    <lineage>
        <taxon>Bacteria</taxon>
        <taxon>Pseudomonadati</taxon>
        <taxon>Pseudomonadota</taxon>
        <taxon>Alphaproteobacteria</taxon>
        <taxon>Hyphomicrobiales</taxon>
        <taxon>Methylopilaceae</taxon>
        <taxon>Methylopila</taxon>
    </lineage>
</organism>
<evidence type="ECO:0000256" key="1">
    <source>
        <dbReference type="ARBA" id="ARBA00012528"/>
    </source>
</evidence>
<comment type="caution">
    <text evidence="6">The sequence shown here is derived from an EMBL/GenBank/DDBJ whole genome shotgun (WGS) entry which is preliminary data.</text>
</comment>
<comment type="catalytic activity">
    <reaction evidence="2">
        <text>2 GTP = 3',3'-c-di-GMP + 2 diphosphate</text>
        <dbReference type="Rhea" id="RHEA:24898"/>
        <dbReference type="ChEBI" id="CHEBI:33019"/>
        <dbReference type="ChEBI" id="CHEBI:37565"/>
        <dbReference type="ChEBI" id="CHEBI:58805"/>
        <dbReference type="EC" id="2.7.7.65"/>
    </reaction>
</comment>
<dbReference type="EMBL" id="JBHUER010000010">
    <property type="protein sequence ID" value="MFD1703951.1"/>
    <property type="molecule type" value="Genomic_DNA"/>
</dbReference>
<feature type="transmembrane region" description="Helical" evidence="4">
    <location>
        <begin position="41"/>
        <end position="60"/>
    </location>
</feature>
<dbReference type="PROSITE" id="PS50887">
    <property type="entry name" value="GGDEF"/>
    <property type="match status" value="1"/>
</dbReference>
<dbReference type="NCBIfam" id="TIGR00254">
    <property type="entry name" value="GGDEF"/>
    <property type="match status" value="1"/>
</dbReference>
<dbReference type="CDD" id="cd01949">
    <property type="entry name" value="GGDEF"/>
    <property type="match status" value="1"/>
</dbReference>
<keyword evidence="4" id="KW-1133">Transmembrane helix</keyword>
<dbReference type="Gene3D" id="3.30.70.270">
    <property type="match status" value="1"/>
</dbReference>
<feature type="transmembrane region" description="Helical" evidence="4">
    <location>
        <begin position="193"/>
        <end position="213"/>
    </location>
</feature>
<feature type="region of interest" description="Disordered" evidence="3">
    <location>
        <begin position="492"/>
        <end position="515"/>
    </location>
</feature>
<feature type="transmembrane region" description="Helical" evidence="4">
    <location>
        <begin position="90"/>
        <end position="112"/>
    </location>
</feature>
<evidence type="ECO:0000313" key="7">
    <source>
        <dbReference type="Proteomes" id="UP001597308"/>
    </source>
</evidence>
<sequence>MTPSAGSSDLRDGHQMNIGTPMDKERRIIDAEPGRTRTFRFGPPLILGLAIFFACLFGVYTRPVGFLANFWPANAIMLGLLIRMPRSATAAGWVASAAAYMAVDLLTGSSLVKGSILNGANLVGVAAGYFVFLQLPAGAARLQDPASMLQLVLAAAAGGLAAGIVGGAANPILFGGGVASGFMFWFATEFVNYLTVLPVILAFPSLGGAGVARITSGRLFRKPDLAPMTAFALACIAGVWIGGPGAIVFPVPALLWCGLVYPVFATTLFTLLFGVWTLVVVSTGYVPGPVEHYDEMTLISIRLGASLVALAPVMLASVMRSHRALLADLERLASRDPLTGVENRRAFRELAAGVLASAGRSCAVMMIDLDHFKAVNDRYGHAGGDEVLIAFTRRARECLRPGDLIGRLGGEEFAVLARDCSSSEAWRIAERVRLAVSRPLTVRDGREVRTTASIGAVFVPQGAGVSVDALLAEADALLYRAKEAGRDRVVCGSFSPRPASPGGPADASGPTPLVS</sequence>
<proteinExistence type="predicted"/>
<evidence type="ECO:0000259" key="5">
    <source>
        <dbReference type="PROSITE" id="PS50887"/>
    </source>
</evidence>
<keyword evidence="7" id="KW-1185">Reference proteome</keyword>
<feature type="transmembrane region" description="Helical" evidence="4">
    <location>
        <begin position="253"/>
        <end position="286"/>
    </location>
</feature>
<evidence type="ECO:0000313" key="6">
    <source>
        <dbReference type="EMBL" id="MFD1703951.1"/>
    </source>
</evidence>
<dbReference type="InterPro" id="IPR050469">
    <property type="entry name" value="Diguanylate_Cyclase"/>
</dbReference>